<organism evidence="2 3">
    <name type="scientific">Caenorhabditis tropicalis</name>
    <dbReference type="NCBI Taxonomy" id="1561998"/>
    <lineage>
        <taxon>Eukaryota</taxon>
        <taxon>Metazoa</taxon>
        <taxon>Ecdysozoa</taxon>
        <taxon>Nematoda</taxon>
        <taxon>Chromadorea</taxon>
        <taxon>Rhabditida</taxon>
        <taxon>Rhabditina</taxon>
        <taxon>Rhabditomorpha</taxon>
        <taxon>Rhabditoidea</taxon>
        <taxon>Rhabditidae</taxon>
        <taxon>Peloderinae</taxon>
        <taxon>Caenorhabditis</taxon>
    </lineage>
</organism>
<evidence type="ECO:0000256" key="1">
    <source>
        <dbReference type="SAM" id="MobiDB-lite"/>
    </source>
</evidence>
<protein>
    <submittedName>
        <fullName evidence="3">DUF3395 domain-containing protein</fullName>
    </submittedName>
</protein>
<feature type="compositionally biased region" description="Basic and acidic residues" evidence="1">
    <location>
        <begin position="37"/>
        <end position="58"/>
    </location>
</feature>
<dbReference type="WBParaSite" id="Csp11.Scaffold629.g10487.t1">
    <property type="protein sequence ID" value="Csp11.Scaffold629.g10487.t1"/>
    <property type="gene ID" value="Csp11.Scaffold629.g10487"/>
</dbReference>
<evidence type="ECO:0000313" key="2">
    <source>
        <dbReference type="Proteomes" id="UP000095282"/>
    </source>
</evidence>
<keyword evidence="2" id="KW-1185">Reference proteome</keyword>
<dbReference type="AlphaFoldDB" id="A0A1I7TPI2"/>
<feature type="region of interest" description="Disordered" evidence="1">
    <location>
        <begin position="32"/>
        <end position="58"/>
    </location>
</feature>
<reference evidence="3" key="1">
    <citation type="submission" date="2016-11" db="UniProtKB">
        <authorList>
            <consortium name="WormBaseParasite"/>
        </authorList>
    </citation>
    <scope>IDENTIFICATION</scope>
</reference>
<name>A0A1I7TPI2_9PELO</name>
<proteinExistence type="predicted"/>
<sequence length="138" mass="16137">MRLAQLDKEDEKQKRRDERIEKARRIQFVGGRGSMEAWHEEQDKKKGSPVTLDEHVPDSDSEGVRFFLIWSISRTSIIRGSRTLKKEEIKAFAERELIMDYSSFDEFGLQIPGFSYNFDTMVALFHTSTPLNMDCSRK</sequence>
<accession>A0A1I7TPI2</accession>
<evidence type="ECO:0000313" key="3">
    <source>
        <dbReference type="WBParaSite" id="Csp11.Scaffold629.g10487.t1"/>
    </source>
</evidence>
<dbReference type="Proteomes" id="UP000095282">
    <property type="component" value="Unplaced"/>
</dbReference>